<evidence type="ECO:0000256" key="10">
    <source>
        <dbReference type="ARBA" id="ARBA00047191"/>
    </source>
</evidence>
<dbReference type="InterPro" id="IPR030804">
    <property type="entry name" value="BBS5/fem-3"/>
</dbReference>
<dbReference type="AlphaFoldDB" id="A0A834Y330"/>
<evidence type="ECO:0000313" key="12">
    <source>
        <dbReference type="EMBL" id="KAF7997131.1"/>
    </source>
</evidence>
<evidence type="ECO:0000256" key="6">
    <source>
        <dbReference type="ARBA" id="ARBA00023069"/>
    </source>
</evidence>
<dbReference type="GO" id="GO:0060271">
    <property type="term" value="P:cilium assembly"/>
    <property type="evidence" value="ECO:0007669"/>
    <property type="project" value="TreeGrafter"/>
</dbReference>
<keyword evidence="5" id="KW-0963">Cytoplasm</keyword>
<dbReference type="GO" id="GO:0060170">
    <property type="term" value="C:ciliary membrane"/>
    <property type="evidence" value="ECO:0007669"/>
    <property type="project" value="UniProtKB-SubCell"/>
</dbReference>
<evidence type="ECO:0000256" key="5">
    <source>
        <dbReference type="ARBA" id="ARBA00022490"/>
    </source>
</evidence>
<dbReference type="InterPro" id="IPR014003">
    <property type="entry name" value="BBS5_PH"/>
</dbReference>
<evidence type="ECO:0000256" key="8">
    <source>
        <dbReference type="ARBA" id="ARBA00023212"/>
    </source>
</evidence>
<evidence type="ECO:0000256" key="3">
    <source>
        <dbReference type="ARBA" id="ARBA00005822"/>
    </source>
</evidence>
<keyword evidence="8" id="KW-0206">Cytoskeleton</keyword>
<dbReference type="InterPro" id="IPR006606">
    <property type="entry name" value="BBL5"/>
</dbReference>
<dbReference type="PANTHER" id="PTHR21351">
    <property type="entry name" value="BARDET-BIEDL SYNDROME PROTEIN 5"/>
    <property type="match status" value="1"/>
</dbReference>
<comment type="subcellular location">
    <subcellularLocation>
        <location evidence="1">Cell projection</location>
        <location evidence="1">Cilium membrane</location>
    </subcellularLocation>
    <subcellularLocation>
        <location evidence="2">Cytoplasm</location>
        <location evidence="2">Cytoskeleton</location>
        <location evidence="2">Microtubule organizing center</location>
        <location evidence="2">Centrosome</location>
        <location evidence="2">Centriolar satellite</location>
    </subcellularLocation>
</comment>
<evidence type="ECO:0000256" key="7">
    <source>
        <dbReference type="ARBA" id="ARBA00023136"/>
    </source>
</evidence>
<evidence type="ECO:0000313" key="13">
    <source>
        <dbReference type="Proteomes" id="UP000639338"/>
    </source>
</evidence>
<protein>
    <recommendedName>
        <fullName evidence="10">BBSome complex member BBS5</fullName>
    </recommendedName>
</protein>
<feature type="domain" description="BBSome complex member BBS5 PH" evidence="11">
    <location>
        <begin position="147"/>
        <end position="201"/>
    </location>
</feature>
<gene>
    <name evidence="12" type="ORF">HCN44_005408</name>
</gene>
<keyword evidence="9" id="KW-0966">Cell projection</keyword>
<keyword evidence="13" id="KW-1185">Reference proteome</keyword>
<evidence type="ECO:0000259" key="11">
    <source>
        <dbReference type="SMART" id="SM00683"/>
    </source>
</evidence>
<sequence>MDNIWQDNQVRFDSSLSDIQMRNGELLIDKLDMIEDTKGNAGDQGRLMVTNLRIIWHSLSLPRINLSIGYNRILNVTTKHINSTKVYRQTLQVLHILTSYKNCRYEFIFANLNTKIYRAYMSTKMYREIKLRGGFIQDKRLMTLPLENISSILPGVLNLSTEQGNVGTFIVTNIRIAWFADMNHQFNVSLPYLVMSSANIRSSKFGPTLVIASTEGSGGYILGFRVDPIQKLQILFKEITALRDAFEKSPIFGVEYTFEHEGITEPETKELDNKEIQDIDDEITNVFGLYFAEDNSIQRKPKLSHLGIAVEEPREGITLQGLWELLPTT</sequence>
<keyword evidence="6" id="KW-0969">Cilium</keyword>
<keyword evidence="7" id="KW-0472">Membrane</keyword>
<evidence type="ECO:0000256" key="9">
    <source>
        <dbReference type="ARBA" id="ARBA00023273"/>
    </source>
</evidence>
<dbReference type="PANTHER" id="PTHR21351:SF0">
    <property type="entry name" value="BARDET-BIEDL SYNDROME 5 PROTEIN"/>
    <property type="match status" value="1"/>
</dbReference>
<dbReference type="GO" id="GO:0034451">
    <property type="term" value="C:centriolar satellite"/>
    <property type="evidence" value="ECO:0007669"/>
    <property type="project" value="UniProtKB-SubCell"/>
</dbReference>
<dbReference type="GO" id="GO:0036064">
    <property type="term" value="C:ciliary basal body"/>
    <property type="evidence" value="ECO:0007669"/>
    <property type="project" value="TreeGrafter"/>
</dbReference>
<dbReference type="Proteomes" id="UP000639338">
    <property type="component" value="Unassembled WGS sequence"/>
</dbReference>
<dbReference type="OrthoDB" id="10261999at2759"/>
<organism evidence="12 13">
    <name type="scientific">Aphidius gifuensis</name>
    <name type="common">Parasitoid wasp</name>
    <dbReference type="NCBI Taxonomy" id="684658"/>
    <lineage>
        <taxon>Eukaryota</taxon>
        <taxon>Metazoa</taxon>
        <taxon>Ecdysozoa</taxon>
        <taxon>Arthropoda</taxon>
        <taxon>Hexapoda</taxon>
        <taxon>Insecta</taxon>
        <taxon>Pterygota</taxon>
        <taxon>Neoptera</taxon>
        <taxon>Endopterygota</taxon>
        <taxon>Hymenoptera</taxon>
        <taxon>Apocrita</taxon>
        <taxon>Ichneumonoidea</taxon>
        <taxon>Braconidae</taxon>
        <taxon>Aphidiinae</taxon>
        <taxon>Aphidius</taxon>
    </lineage>
</organism>
<evidence type="ECO:0000256" key="1">
    <source>
        <dbReference type="ARBA" id="ARBA00004309"/>
    </source>
</evidence>
<dbReference type="PIRSF" id="PIRSF010072">
    <property type="entry name" value="DUF1448"/>
    <property type="match status" value="1"/>
</dbReference>
<reference evidence="12 13" key="1">
    <citation type="submission" date="2020-08" db="EMBL/GenBank/DDBJ databases">
        <title>Aphidius gifuensis genome sequencing and assembly.</title>
        <authorList>
            <person name="Du Z."/>
        </authorList>
    </citation>
    <scope>NUCLEOTIDE SEQUENCE [LARGE SCALE GENOMIC DNA]</scope>
    <source>
        <strain evidence="12">YNYX2018</strain>
        <tissue evidence="12">Adults</tissue>
    </source>
</reference>
<name>A0A834Y330_APHGI</name>
<comment type="caution">
    <text evidence="12">The sequence shown here is derived from an EMBL/GenBank/DDBJ whole genome shotgun (WGS) entry which is preliminary data.</text>
</comment>
<dbReference type="GO" id="GO:0034464">
    <property type="term" value="C:BBSome"/>
    <property type="evidence" value="ECO:0007669"/>
    <property type="project" value="InterPro"/>
</dbReference>
<dbReference type="EMBL" id="JACMRX010000001">
    <property type="protein sequence ID" value="KAF7997131.1"/>
    <property type="molecule type" value="Genomic_DNA"/>
</dbReference>
<dbReference type="Gene3D" id="2.30.29.30">
    <property type="entry name" value="Pleckstrin-homology domain (PH domain)/Phosphotyrosine-binding domain (PTB)"/>
    <property type="match status" value="1"/>
</dbReference>
<comment type="similarity">
    <text evidence="3">Belongs to the BBS5 family.</text>
</comment>
<evidence type="ECO:0000256" key="2">
    <source>
        <dbReference type="ARBA" id="ARBA00004607"/>
    </source>
</evidence>
<feature type="domain" description="BBSome complex member BBS5 PH" evidence="11">
    <location>
        <begin position="25"/>
        <end position="79"/>
    </location>
</feature>
<proteinExistence type="inferred from homology"/>
<dbReference type="SMART" id="SM00683">
    <property type="entry name" value="DM16"/>
    <property type="match status" value="2"/>
</dbReference>
<evidence type="ECO:0000256" key="4">
    <source>
        <dbReference type="ARBA" id="ARBA00022475"/>
    </source>
</evidence>
<keyword evidence="4" id="KW-1003">Cell membrane</keyword>
<dbReference type="GO" id="GO:0032266">
    <property type="term" value="F:phosphatidylinositol-3-phosphate binding"/>
    <property type="evidence" value="ECO:0007669"/>
    <property type="project" value="TreeGrafter"/>
</dbReference>
<accession>A0A834Y330</accession>
<dbReference type="Pfam" id="PF07289">
    <property type="entry name" value="BBL5"/>
    <property type="match status" value="1"/>
</dbReference>
<dbReference type="InterPro" id="IPR011993">
    <property type="entry name" value="PH-like_dom_sf"/>
</dbReference>